<comment type="caution">
    <text evidence="7">The sequence shown here is derived from an EMBL/GenBank/DDBJ whole genome shotgun (WGS) entry which is preliminary data.</text>
</comment>
<dbReference type="Pfam" id="PF01734">
    <property type="entry name" value="Patatin"/>
    <property type="match status" value="1"/>
</dbReference>
<evidence type="ECO:0000256" key="1">
    <source>
        <dbReference type="ARBA" id="ARBA00022801"/>
    </source>
</evidence>
<dbReference type="PROSITE" id="PS51635">
    <property type="entry name" value="PNPLA"/>
    <property type="match status" value="1"/>
</dbReference>
<evidence type="ECO:0000259" key="6">
    <source>
        <dbReference type="PROSITE" id="PS51635"/>
    </source>
</evidence>
<dbReference type="VEuPathDB" id="FungiDB:SI65_00085"/>
<dbReference type="GO" id="GO:0047499">
    <property type="term" value="F:calcium-independent phospholipase A2 activity"/>
    <property type="evidence" value="ECO:0007669"/>
    <property type="project" value="TreeGrafter"/>
</dbReference>
<dbReference type="PANTHER" id="PTHR24185:SF1">
    <property type="entry name" value="CALCIUM-INDEPENDENT PHOSPHOLIPASE A2-GAMMA"/>
    <property type="match status" value="1"/>
</dbReference>
<keyword evidence="1 4" id="KW-0378">Hydrolase</keyword>
<sequence length="402" mass="44270">MTIAEKKLNLLSLDGGGIRGLSSLYILKHVMESINPECPPKPCEYFDMIAGTSTGGLIAIMLGRLKMDVNECIDAYNTLATQAFTRKAYLPITITGKVRERFESKQLEAALKKAIADRLHDQDALLKDPDTSCRVVLCATRGGTSTTVTLRSYRNERECSELYNTVKIWEAGRATSAASSFFDPITIGPNGQQFFDGATGANNPIRHLWMEAKDIWSAAPLEDQIGSILSIGTGVPQVTRYETKGIAGLKTLKACVTETEYTEEGFALEHSDLVANHQYFRFNVPGGLAEIGLEKVAKIDLIVGITENHLAKDVVRERIQACAGSLSKSKGHSISKRPSSKASAWEVPGLVRAQVQDHKESYELERITPNTPHTNKHKQPMPVSHVPEIRNSSVYSETRKPR</sequence>
<dbReference type="OrthoDB" id="1658288at2759"/>
<dbReference type="STRING" id="573508.A0A1E3BNM0"/>
<dbReference type="Proteomes" id="UP000094569">
    <property type="component" value="Unassembled WGS sequence"/>
</dbReference>
<evidence type="ECO:0000256" key="4">
    <source>
        <dbReference type="PROSITE-ProRule" id="PRU01161"/>
    </source>
</evidence>
<dbReference type="AlphaFoldDB" id="A0A1E3BNM0"/>
<dbReference type="SUPFAM" id="SSF52151">
    <property type="entry name" value="FabD/lysophospholipase-like"/>
    <property type="match status" value="1"/>
</dbReference>
<feature type="short sequence motif" description="GXGXXG" evidence="4">
    <location>
        <begin position="15"/>
        <end position="20"/>
    </location>
</feature>
<dbReference type="CDD" id="cd07216">
    <property type="entry name" value="Pat17_PNPLA8_PNPLA9_like3"/>
    <property type="match status" value="1"/>
</dbReference>
<proteinExistence type="predicted"/>
<evidence type="ECO:0000256" key="5">
    <source>
        <dbReference type="SAM" id="MobiDB-lite"/>
    </source>
</evidence>
<dbReference type="InterPro" id="IPR016035">
    <property type="entry name" value="Acyl_Trfase/lysoPLipase"/>
</dbReference>
<feature type="short sequence motif" description="DGA/G" evidence="4">
    <location>
        <begin position="196"/>
        <end position="198"/>
    </location>
</feature>
<feature type="short sequence motif" description="GXSXG" evidence="4">
    <location>
        <begin position="51"/>
        <end position="55"/>
    </location>
</feature>
<keyword evidence="8" id="KW-1185">Reference proteome</keyword>
<evidence type="ECO:0000256" key="3">
    <source>
        <dbReference type="ARBA" id="ARBA00023098"/>
    </source>
</evidence>
<gene>
    <name evidence="7" type="ORF">SI65_00085</name>
</gene>
<dbReference type="EMBL" id="JXNT01000001">
    <property type="protein sequence ID" value="ODM22497.1"/>
    <property type="molecule type" value="Genomic_DNA"/>
</dbReference>
<dbReference type="GO" id="GO:0016020">
    <property type="term" value="C:membrane"/>
    <property type="evidence" value="ECO:0007669"/>
    <property type="project" value="TreeGrafter"/>
</dbReference>
<keyword evidence="3 4" id="KW-0443">Lipid metabolism</keyword>
<keyword evidence="2 4" id="KW-0442">Lipid degradation</keyword>
<evidence type="ECO:0000313" key="7">
    <source>
        <dbReference type="EMBL" id="ODM22497.1"/>
    </source>
</evidence>
<feature type="compositionally biased region" description="Basic and acidic residues" evidence="5">
    <location>
        <begin position="357"/>
        <end position="366"/>
    </location>
</feature>
<dbReference type="GO" id="GO:0046486">
    <property type="term" value="P:glycerolipid metabolic process"/>
    <property type="evidence" value="ECO:0007669"/>
    <property type="project" value="UniProtKB-ARBA"/>
</dbReference>
<dbReference type="GO" id="GO:0016042">
    <property type="term" value="P:lipid catabolic process"/>
    <property type="evidence" value="ECO:0007669"/>
    <property type="project" value="UniProtKB-UniRule"/>
</dbReference>
<feature type="active site" description="Proton acceptor" evidence="4">
    <location>
        <position position="196"/>
    </location>
</feature>
<dbReference type="Gene3D" id="3.40.1090.10">
    <property type="entry name" value="Cytosolic phospholipase A2 catalytic domain"/>
    <property type="match status" value="1"/>
</dbReference>
<organism evidence="7 8">
    <name type="scientific">Aspergillus cristatus</name>
    <name type="common">Chinese Fuzhuan brick tea-fermentation fungus</name>
    <name type="synonym">Eurotium cristatum</name>
    <dbReference type="NCBI Taxonomy" id="573508"/>
    <lineage>
        <taxon>Eukaryota</taxon>
        <taxon>Fungi</taxon>
        <taxon>Dikarya</taxon>
        <taxon>Ascomycota</taxon>
        <taxon>Pezizomycotina</taxon>
        <taxon>Eurotiomycetes</taxon>
        <taxon>Eurotiomycetidae</taxon>
        <taxon>Eurotiales</taxon>
        <taxon>Aspergillaceae</taxon>
        <taxon>Aspergillus</taxon>
        <taxon>Aspergillus subgen. Aspergillus</taxon>
    </lineage>
</organism>
<dbReference type="GO" id="GO:0019369">
    <property type="term" value="P:arachidonate metabolic process"/>
    <property type="evidence" value="ECO:0007669"/>
    <property type="project" value="TreeGrafter"/>
</dbReference>
<protein>
    <recommendedName>
        <fullName evidence="6">PNPLA domain-containing protein</fullName>
    </recommendedName>
</protein>
<feature type="domain" description="PNPLA" evidence="6">
    <location>
        <begin position="11"/>
        <end position="209"/>
    </location>
</feature>
<reference evidence="7 8" key="1">
    <citation type="journal article" date="2016" name="BMC Genomics">
        <title>Comparative genomic and transcriptomic analyses of the Fuzhuan brick tea-fermentation fungus Aspergillus cristatus.</title>
        <authorList>
            <person name="Ge Y."/>
            <person name="Wang Y."/>
            <person name="Liu Y."/>
            <person name="Tan Y."/>
            <person name="Ren X."/>
            <person name="Zhang X."/>
            <person name="Hyde K.D."/>
            <person name="Liu Y."/>
            <person name="Liu Z."/>
        </authorList>
    </citation>
    <scope>NUCLEOTIDE SEQUENCE [LARGE SCALE GENOMIC DNA]</scope>
    <source>
        <strain evidence="7 8">GZAAS20.1005</strain>
    </source>
</reference>
<feature type="region of interest" description="Disordered" evidence="5">
    <location>
        <begin position="357"/>
        <end position="402"/>
    </location>
</feature>
<evidence type="ECO:0000256" key="2">
    <source>
        <dbReference type="ARBA" id="ARBA00022963"/>
    </source>
</evidence>
<dbReference type="InterPro" id="IPR002641">
    <property type="entry name" value="PNPLA_dom"/>
</dbReference>
<evidence type="ECO:0000313" key="8">
    <source>
        <dbReference type="Proteomes" id="UP000094569"/>
    </source>
</evidence>
<feature type="active site" description="Nucleophile" evidence="4">
    <location>
        <position position="53"/>
    </location>
</feature>
<name>A0A1E3BNM0_ASPCR</name>
<dbReference type="PANTHER" id="PTHR24185">
    <property type="entry name" value="CALCIUM-INDEPENDENT PHOSPHOLIPASE A2-GAMMA"/>
    <property type="match status" value="1"/>
</dbReference>
<accession>A0A1E3BNM0</accession>